<feature type="region of interest" description="Disordered" evidence="1">
    <location>
        <begin position="116"/>
        <end position="158"/>
    </location>
</feature>
<proteinExistence type="predicted"/>
<feature type="compositionally biased region" description="Basic and acidic residues" evidence="1">
    <location>
        <begin position="116"/>
        <end position="139"/>
    </location>
</feature>
<evidence type="ECO:0000313" key="2">
    <source>
        <dbReference type="EMBL" id="EZF50672.1"/>
    </source>
</evidence>
<gene>
    <name evidence="2" type="ORF">H103_05936</name>
</gene>
<dbReference type="AlphaFoldDB" id="A0A022VWQ7"/>
<reference evidence="2" key="1">
    <citation type="submission" date="2014-02" db="EMBL/GenBank/DDBJ databases">
        <title>The Genome Sequence of Trichophyton rubrum (morphotype fischeri) CBS 288.86.</title>
        <authorList>
            <consortium name="The Broad Institute Genomics Platform"/>
            <person name="Cuomo C.A."/>
            <person name="White T.C."/>
            <person name="Graser Y."/>
            <person name="Martinez-Rossi N."/>
            <person name="Heitman J."/>
            <person name="Young S.K."/>
            <person name="Zeng Q."/>
            <person name="Gargeya S."/>
            <person name="Abouelleil A."/>
            <person name="Alvarado L."/>
            <person name="Chapman S.B."/>
            <person name="Gainer-Dewar J."/>
            <person name="Goldberg J."/>
            <person name="Griggs A."/>
            <person name="Gujja S."/>
            <person name="Hansen M."/>
            <person name="Howarth C."/>
            <person name="Imamovic A."/>
            <person name="Larimer J."/>
            <person name="Martinez D."/>
            <person name="Murphy C."/>
            <person name="Pearson M.D."/>
            <person name="Persinoti G."/>
            <person name="Poon T."/>
            <person name="Priest M."/>
            <person name="Roberts A.D."/>
            <person name="Saif S."/>
            <person name="Shea T.D."/>
            <person name="Sykes S.N."/>
            <person name="Wortman J."/>
            <person name="Nusbaum C."/>
            <person name="Birren B."/>
        </authorList>
    </citation>
    <scope>NUCLEOTIDE SEQUENCE [LARGE SCALE GENOMIC DNA]</scope>
    <source>
        <strain evidence="2">CBS 288.86</strain>
    </source>
</reference>
<protein>
    <submittedName>
        <fullName evidence="2">Uncharacterized protein</fullName>
    </submittedName>
</protein>
<evidence type="ECO:0000256" key="1">
    <source>
        <dbReference type="SAM" id="MobiDB-lite"/>
    </source>
</evidence>
<name>A0A022VWQ7_TRIRU</name>
<dbReference type="EMBL" id="KK207880">
    <property type="protein sequence ID" value="EZF50672.1"/>
    <property type="molecule type" value="Genomic_DNA"/>
</dbReference>
<dbReference type="OrthoDB" id="10592814at2759"/>
<organism evidence="2">
    <name type="scientific">Trichophyton rubrum CBS 288.86</name>
    <dbReference type="NCBI Taxonomy" id="1215330"/>
    <lineage>
        <taxon>Eukaryota</taxon>
        <taxon>Fungi</taxon>
        <taxon>Dikarya</taxon>
        <taxon>Ascomycota</taxon>
        <taxon>Pezizomycotina</taxon>
        <taxon>Eurotiomycetes</taxon>
        <taxon>Eurotiomycetidae</taxon>
        <taxon>Onygenales</taxon>
        <taxon>Arthrodermataceae</taxon>
        <taxon>Trichophyton</taxon>
    </lineage>
</organism>
<dbReference type="Proteomes" id="UP000023758">
    <property type="component" value="Unassembled WGS sequence"/>
</dbReference>
<dbReference type="HOGENOM" id="CLU_1670648_0_0_1"/>
<accession>A0A022VWQ7</accession>
<sequence length="158" mass="17291">MSASTERILPCPGATALPCARCVRSISNSLRTGGARKLTCLWMQDVKCSRCSKVRKRRCTPISTQSYPLASALLQLQDRALGMTQSERESRDFIAQCTEAAKEFNACRIVEGKDLASSKREAQDEHVESARPLKIKFSDAPDISGDAGNPVPERTSSK</sequence>